<evidence type="ECO:0000313" key="10">
    <source>
        <dbReference type="EMBL" id="TXS90331.1"/>
    </source>
</evidence>
<evidence type="ECO:0000256" key="3">
    <source>
        <dbReference type="ARBA" id="ARBA00022763"/>
    </source>
</evidence>
<reference evidence="10 11" key="1">
    <citation type="submission" date="2019-08" db="EMBL/GenBank/DDBJ databases">
        <title>Parahaliea maris sp. nov., isolated from the surface seawater.</title>
        <authorList>
            <person name="Liu Y."/>
        </authorList>
    </citation>
    <scope>NUCLEOTIDE SEQUENCE [LARGE SCALE GENOMIC DNA]</scope>
    <source>
        <strain evidence="10 11">HSLHS9</strain>
    </source>
</reference>
<protein>
    <submittedName>
        <fullName evidence="10">Alpha-ketoglutarate-dependent dioxygenase AlkB</fullName>
    </submittedName>
</protein>
<name>A0A5C8ZSP8_9GAMM</name>
<dbReference type="GO" id="GO:0032451">
    <property type="term" value="F:demethylase activity"/>
    <property type="evidence" value="ECO:0007669"/>
    <property type="project" value="UniProtKB-ARBA"/>
</dbReference>
<sequence>MDLFEQRDEEPLPLPDADVRLLRRPVLPLPAAQVMARLLEETPWATREIRLFGKTLPEPRESAWYGDPGTEYRYSGLLLHPLPWTPLLQQLREAVERASGSRFNSVLLNHYRNEQDSMGMHADDEPELGQRPVIASLSLGAERVLTFRHRYDRALKPLRVPLADGSLLLMAGDTQRYWKHGIAKLSRPCGPRLNLTFRQIRT</sequence>
<evidence type="ECO:0000256" key="5">
    <source>
        <dbReference type="ARBA" id="ARBA00022964"/>
    </source>
</evidence>
<dbReference type="GO" id="GO:0140097">
    <property type="term" value="F:catalytic activity, acting on DNA"/>
    <property type="evidence" value="ECO:0007669"/>
    <property type="project" value="UniProtKB-ARBA"/>
</dbReference>
<keyword evidence="8" id="KW-0234">DNA repair</keyword>
<dbReference type="GO" id="GO:0051213">
    <property type="term" value="F:dioxygenase activity"/>
    <property type="evidence" value="ECO:0007669"/>
    <property type="project" value="UniProtKB-KW"/>
</dbReference>
<evidence type="ECO:0000313" key="11">
    <source>
        <dbReference type="Proteomes" id="UP000321039"/>
    </source>
</evidence>
<dbReference type="Proteomes" id="UP000321039">
    <property type="component" value="Unassembled WGS sequence"/>
</dbReference>
<proteinExistence type="predicted"/>
<dbReference type="PROSITE" id="PS51471">
    <property type="entry name" value="FE2OG_OXY"/>
    <property type="match status" value="1"/>
</dbReference>
<dbReference type="EMBL" id="VRZA01000008">
    <property type="protein sequence ID" value="TXS90331.1"/>
    <property type="molecule type" value="Genomic_DNA"/>
</dbReference>
<accession>A0A5C8ZSP8</accession>
<keyword evidence="3" id="KW-0227">DNA damage</keyword>
<evidence type="ECO:0000256" key="8">
    <source>
        <dbReference type="ARBA" id="ARBA00023204"/>
    </source>
</evidence>
<dbReference type="GO" id="GO:0046872">
    <property type="term" value="F:metal ion binding"/>
    <property type="evidence" value="ECO:0007669"/>
    <property type="project" value="UniProtKB-KW"/>
</dbReference>
<dbReference type="Gene3D" id="2.60.120.590">
    <property type="entry name" value="Alpha-ketoglutarate-dependent dioxygenase AlkB-like"/>
    <property type="match status" value="1"/>
</dbReference>
<evidence type="ECO:0000256" key="7">
    <source>
        <dbReference type="ARBA" id="ARBA00023004"/>
    </source>
</evidence>
<dbReference type="InterPro" id="IPR005123">
    <property type="entry name" value="Oxoglu/Fe-dep_dioxygenase_dom"/>
</dbReference>
<comment type="caution">
    <text evidence="10">The sequence shown here is derived from an EMBL/GenBank/DDBJ whole genome shotgun (WGS) entry which is preliminary data.</text>
</comment>
<organism evidence="10 11">
    <name type="scientific">Parahaliea maris</name>
    <dbReference type="NCBI Taxonomy" id="2716870"/>
    <lineage>
        <taxon>Bacteria</taxon>
        <taxon>Pseudomonadati</taxon>
        <taxon>Pseudomonadota</taxon>
        <taxon>Gammaproteobacteria</taxon>
        <taxon>Cellvibrionales</taxon>
        <taxon>Halieaceae</taxon>
        <taxon>Parahaliea</taxon>
    </lineage>
</organism>
<dbReference type="GO" id="GO:0016787">
    <property type="term" value="F:hydrolase activity"/>
    <property type="evidence" value="ECO:0007669"/>
    <property type="project" value="UniProtKB-ARBA"/>
</dbReference>
<dbReference type="AlphaFoldDB" id="A0A5C8ZSP8"/>
<evidence type="ECO:0000259" key="9">
    <source>
        <dbReference type="PROSITE" id="PS51471"/>
    </source>
</evidence>
<keyword evidence="7" id="KW-0408">Iron</keyword>
<evidence type="ECO:0000256" key="1">
    <source>
        <dbReference type="ARBA" id="ARBA00001954"/>
    </source>
</evidence>
<feature type="domain" description="Fe2OG dioxygenase" evidence="9">
    <location>
        <begin position="102"/>
        <end position="201"/>
    </location>
</feature>
<comment type="cofactor">
    <cofactor evidence="1">
        <name>Fe(2+)</name>
        <dbReference type="ChEBI" id="CHEBI:29033"/>
    </cofactor>
</comment>
<keyword evidence="2" id="KW-0479">Metal-binding</keyword>
<evidence type="ECO:0000256" key="4">
    <source>
        <dbReference type="ARBA" id="ARBA00022842"/>
    </source>
</evidence>
<dbReference type="FunFam" id="2.60.120.590:FF:000004">
    <property type="entry name" value="DNA oxidative demethylase ALKBH2"/>
    <property type="match status" value="1"/>
</dbReference>
<dbReference type="InterPro" id="IPR032854">
    <property type="entry name" value="ALKBH3"/>
</dbReference>
<keyword evidence="5 10" id="KW-0223">Dioxygenase</keyword>
<dbReference type="PANTHER" id="PTHR31212">
    <property type="entry name" value="ALPHA-KETOGLUTARATE-DEPENDENT DIOXYGENASE ALKB HOMOLOG 3"/>
    <property type="match status" value="1"/>
</dbReference>
<keyword evidence="11" id="KW-1185">Reference proteome</keyword>
<dbReference type="GO" id="GO:0016705">
    <property type="term" value="F:oxidoreductase activity, acting on paired donors, with incorporation or reduction of molecular oxygen"/>
    <property type="evidence" value="ECO:0007669"/>
    <property type="project" value="UniProtKB-ARBA"/>
</dbReference>
<keyword evidence="4" id="KW-0460">Magnesium</keyword>
<dbReference type="InterPro" id="IPR027450">
    <property type="entry name" value="AlkB-like"/>
</dbReference>
<dbReference type="Pfam" id="PF13532">
    <property type="entry name" value="2OG-FeII_Oxy_2"/>
    <property type="match status" value="1"/>
</dbReference>
<gene>
    <name evidence="10" type="ORF">FV139_18370</name>
</gene>
<dbReference type="GO" id="GO:0006307">
    <property type="term" value="P:DNA alkylation repair"/>
    <property type="evidence" value="ECO:0007669"/>
    <property type="project" value="InterPro"/>
</dbReference>
<evidence type="ECO:0000256" key="6">
    <source>
        <dbReference type="ARBA" id="ARBA00023002"/>
    </source>
</evidence>
<dbReference type="PANTHER" id="PTHR31212:SF4">
    <property type="entry name" value="ALPHA-KETOGLUTARATE-DEPENDENT DIOXYGENASE ALKB HOMOLOG 3"/>
    <property type="match status" value="1"/>
</dbReference>
<keyword evidence="6" id="KW-0560">Oxidoreductase</keyword>
<dbReference type="SUPFAM" id="SSF51197">
    <property type="entry name" value="Clavaminate synthase-like"/>
    <property type="match status" value="1"/>
</dbReference>
<dbReference type="InterPro" id="IPR037151">
    <property type="entry name" value="AlkB-like_sf"/>
</dbReference>
<evidence type="ECO:0000256" key="2">
    <source>
        <dbReference type="ARBA" id="ARBA00022723"/>
    </source>
</evidence>